<keyword evidence="3" id="KW-0732">Signal</keyword>
<keyword evidence="11" id="KW-1185">Reference proteome</keyword>
<dbReference type="GO" id="GO:0016020">
    <property type="term" value="C:membrane"/>
    <property type="evidence" value="ECO:0007669"/>
    <property type="project" value="UniProtKB-SubCell"/>
</dbReference>
<evidence type="ECO:0000256" key="2">
    <source>
        <dbReference type="ARBA" id="ARBA00022692"/>
    </source>
</evidence>
<dbReference type="RefSeq" id="XP_022298220.1">
    <property type="nucleotide sequence ID" value="XM_022442512.1"/>
</dbReference>
<evidence type="ECO:0000313" key="14">
    <source>
        <dbReference type="RefSeq" id="XP_022298222.1"/>
    </source>
</evidence>
<comment type="subcellular location">
    <subcellularLocation>
        <location evidence="1">Membrane</location>
        <topology evidence="1">Single-pass type I membrane protein</topology>
    </subcellularLocation>
</comment>
<feature type="transmembrane region" description="Helical" evidence="9">
    <location>
        <begin position="44"/>
        <end position="66"/>
    </location>
</feature>
<dbReference type="PANTHER" id="PTHR15583:SF7">
    <property type="entry name" value="INTERLEUKIN CYTOKINE RECEPTOR-RELATED PROTEIN 2"/>
    <property type="match status" value="1"/>
</dbReference>
<dbReference type="Pfam" id="PF08357">
    <property type="entry name" value="SEFIR"/>
    <property type="match status" value="1"/>
</dbReference>
<feature type="compositionally biased region" description="Polar residues" evidence="8">
    <location>
        <begin position="1"/>
        <end position="15"/>
    </location>
</feature>
<dbReference type="InterPro" id="IPR039465">
    <property type="entry name" value="IL-17_rcpt-like"/>
</dbReference>
<dbReference type="PROSITE" id="PS51534">
    <property type="entry name" value="SEFIR"/>
    <property type="match status" value="1"/>
</dbReference>
<keyword evidence="5 9" id="KW-0472">Membrane</keyword>
<evidence type="ECO:0000256" key="9">
    <source>
        <dbReference type="SAM" id="Phobius"/>
    </source>
</evidence>
<evidence type="ECO:0000256" key="5">
    <source>
        <dbReference type="ARBA" id="ARBA00023136"/>
    </source>
</evidence>
<keyword evidence="4 9" id="KW-1133">Transmembrane helix</keyword>
<evidence type="ECO:0000313" key="15">
    <source>
        <dbReference type="RefSeq" id="XP_022298223.1"/>
    </source>
</evidence>
<feature type="region of interest" description="Disordered" evidence="8">
    <location>
        <begin position="1"/>
        <end position="32"/>
    </location>
</feature>
<feature type="compositionally biased region" description="Basic and acidic residues" evidence="8">
    <location>
        <begin position="334"/>
        <end position="349"/>
    </location>
</feature>
<proteinExistence type="predicted"/>
<dbReference type="Gene3D" id="3.40.50.11530">
    <property type="match status" value="1"/>
</dbReference>
<dbReference type="Proteomes" id="UP000694844">
    <property type="component" value="Chromosome 8"/>
</dbReference>
<keyword evidence="7" id="KW-0325">Glycoprotein</keyword>
<dbReference type="OrthoDB" id="9325096at2759"/>
<evidence type="ECO:0000256" key="7">
    <source>
        <dbReference type="ARBA" id="ARBA00023180"/>
    </source>
</evidence>
<sequence length="545" mass="60943">MADTGATMTTPSTGSGPEEIKPNPGSGVIVDQPDNTEYEQSLQIVLGTVCGVVGLLGLIIVISLLYKLYKRRNTRHQRAPDHPEEELSSSISIDLDQKQIPTVLLLYAYDCPAHEKVVSALAGFLIDTCNCNVHLDIFEDQIIHERGLDDWLIDRLQEADFIIVLCSVGARLRCTKKRVRFKSDPYRTVPDYFAVAVDYVAEKMRVERVKGLPMSRFIVTYMDYSYSSDIPHQIEMATKFHLMKDITKLFCHVHGITNSDISKFGNLPPSAIDQYYESSENGLELQVAIESAKEFFKCNPNWVEDSMEVLPPQCSKSKSRPPRKRSLEPLLGDSPRDPRLVEAKVEIHHQSLSPKPCDQAPKVLSSPKSLPQQGDSFKVKNRYSADIETIPCILCGQVDHCSDNYTCKGRELRKSGQENEEDDFFYLSSVGVKSRSMPTMCSSSVNGSQTVYHQVEVHKEWTVSDGQLSDETESQEYESSRDLDDLERDLQSIIAPQTAQAKTMSLPIPGVYGGQMQVLPKVSNFPVTHQSSSSSSMGSIQDLCL</sequence>
<evidence type="ECO:0000313" key="12">
    <source>
        <dbReference type="RefSeq" id="XP_022298220.1"/>
    </source>
</evidence>
<dbReference type="RefSeq" id="XP_022298223.1">
    <property type="nucleotide sequence ID" value="XM_022442515.1"/>
</dbReference>
<dbReference type="RefSeq" id="XP_022298221.1">
    <property type="nucleotide sequence ID" value="XM_022442513.1"/>
</dbReference>
<evidence type="ECO:0000256" key="8">
    <source>
        <dbReference type="SAM" id="MobiDB-lite"/>
    </source>
</evidence>
<feature type="domain" description="SEFIR" evidence="10">
    <location>
        <begin position="100"/>
        <end position="251"/>
    </location>
</feature>
<feature type="region of interest" description="Disordered" evidence="8">
    <location>
        <begin position="311"/>
        <end position="372"/>
    </location>
</feature>
<evidence type="ECO:0000256" key="3">
    <source>
        <dbReference type="ARBA" id="ARBA00022729"/>
    </source>
</evidence>
<dbReference type="KEGG" id="cvn:111107347"/>
<feature type="region of interest" description="Disordered" evidence="8">
    <location>
        <begin position="464"/>
        <end position="483"/>
    </location>
</feature>
<keyword evidence="2 9" id="KW-0812">Transmembrane</keyword>
<accession>A0A8B8B4U8</accession>
<evidence type="ECO:0000313" key="11">
    <source>
        <dbReference type="Proteomes" id="UP000694844"/>
    </source>
</evidence>
<reference evidence="12 13" key="1">
    <citation type="submission" date="2025-04" db="UniProtKB">
        <authorList>
            <consortium name="RefSeq"/>
        </authorList>
    </citation>
    <scope>IDENTIFICATION</scope>
    <source>
        <tissue evidence="12 13">Whole sample</tissue>
    </source>
</reference>
<evidence type="ECO:0000256" key="1">
    <source>
        <dbReference type="ARBA" id="ARBA00004479"/>
    </source>
</evidence>
<evidence type="ECO:0000259" key="10">
    <source>
        <dbReference type="PROSITE" id="PS51534"/>
    </source>
</evidence>
<dbReference type="AlphaFoldDB" id="A0A8B8B4U8"/>
<dbReference type="PANTHER" id="PTHR15583">
    <property type="entry name" value="INTERLEUKIN-17 RECEPTOR"/>
    <property type="match status" value="1"/>
</dbReference>
<evidence type="ECO:0000256" key="4">
    <source>
        <dbReference type="ARBA" id="ARBA00022989"/>
    </source>
</evidence>
<dbReference type="GO" id="GO:0030368">
    <property type="term" value="F:interleukin-17 receptor activity"/>
    <property type="evidence" value="ECO:0007669"/>
    <property type="project" value="InterPro"/>
</dbReference>
<dbReference type="GeneID" id="111107347"/>
<evidence type="ECO:0000313" key="13">
    <source>
        <dbReference type="RefSeq" id="XP_022298221.1"/>
    </source>
</evidence>
<name>A0A8B8B4U8_CRAVI</name>
<dbReference type="InterPro" id="IPR013568">
    <property type="entry name" value="SEFIR_dom"/>
</dbReference>
<gene>
    <name evidence="12 13 14 15" type="primary">LOC111107347</name>
</gene>
<organism evidence="11 13">
    <name type="scientific">Crassostrea virginica</name>
    <name type="common">Eastern oyster</name>
    <dbReference type="NCBI Taxonomy" id="6565"/>
    <lineage>
        <taxon>Eukaryota</taxon>
        <taxon>Metazoa</taxon>
        <taxon>Spiralia</taxon>
        <taxon>Lophotrochozoa</taxon>
        <taxon>Mollusca</taxon>
        <taxon>Bivalvia</taxon>
        <taxon>Autobranchia</taxon>
        <taxon>Pteriomorphia</taxon>
        <taxon>Ostreida</taxon>
        <taxon>Ostreoidea</taxon>
        <taxon>Ostreidae</taxon>
        <taxon>Crassostrea</taxon>
    </lineage>
</organism>
<protein>
    <submittedName>
        <fullName evidence="12 13">Interleukin-17 receptor D-like</fullName>
    </submittedName>
</protein>
<evidence type="ECO:0000256" key="6">
    <source>
        <dbReference type="ARBA" id="ARBA00023170"/>
    </source>
</evidence>
<dbReference type="RefSeq" id="XP_022298222.1">
    <property type="nucleotide sequence ID" value="XM_022442514.1"/>
</dbReference>
<keyword evidence="6" id="KW-0675">Receptor</keyword>